<reference evidence="11" key="1">
    <citation type="submission" date="2006-10" db="EMBL/GenBank/DDBJ databases">
        <title>Complete sequence of Solibacter usitatus Ellin6076.</title>
        <authorList>
            <consortium name="US DOE Joint Genome Institute"/>
            <person name="Copeland A."/>
            <person name="Lucas S."/>
            <person name="Lapidus A."/>
            <person name="Barry K."/>
            <person name="Detter J.C."/>
            <person name="Glavina del Rio T."/>
            <person name="Hammon N."/>
            <person name="Israni S."/>
            <person name="Dalin E."/>
            <person name="Tice H."/>
            <person name="Pitluck S."/>
            <person name="Thompson L.S."/>
            <person name="Brettin T."/>
            <person name="Bruce D."/>
            <person name="Han C."/>
            <person name="Tapia R."/>
            <person name="Gilna P."/>
            <person name="Schmutz J."/>
            <person name="Larimer F."/>
            <person name="Land M."/>
            <person name="Hauser L."/>
            <person name="Kyrpides N."/>
            <person name="Mikhailova N."/>
            <person name="Janssen P.H."/>
            <person name="Kuske C.R."/>
            <person name="Richardson P."/>
        </authorList>
    </citation>
    <scope>NUCLEOTIDE SEQUENCE</scope>
    <source>
        <strain evidence="11">Ellin6076</strain>
    </source>
</reference>
<dbReference type="CDD" id="cd00161">
    <property type="entry name" value="beta-trefoil_Ricin-like"/>
    <property type="match status" value="1"/>
</dbReference>
<dbReference type="InterPro" id="IPR023296">
    <property type="entry name" value="Glyco_hydro_beta-prop_sf"/>
</dbReference>
<keyword evidence="9" id="KW-0732">Signal</keyword>
<dbReference type="STRING" id="234267.Acid_2989"/>
<feature type="site" description="Important for catalytic activity, responsible for pKa modulation of the active site Glu and correct orientation of both the proton donor and substrate" evidence="6">
    <location>
        <position position="130"/>
    </location>
</feature>
<dbReference type="CDD" id="cd08998">
    <property type="entry name" value="GH43_Arb43a-like"/>
    <property type="match status" value="1"/>
</dbReference>
<accession>Q022X7</accession>
<feature type="signal peptide" evidence="9">
    <location>
        <begin position="1"/>
        <end position="18"/>
    </location>
</feature>
<evidence type="ECO:0000256" key="7">
    <source>
        <dbReference type="RuleBase" id="RU361187"/>
    </source>
</evidence>
<keyword evidence="4 7" id="KW-0326">Glycosidase</keyword>
<dbReference type="SUPFAM" id="SSF75005">
    <property type="entry name" value="Arabinanase/levansucrase/invertase"/>
    <property type="match status" value="1"/>
</dbReference>
<protein>
    <submittedName>
        <fullName evidence="11">Glycoside hydrolase, family 43</fullName>
    </submittedName>
</protein>
<feature type="compositionally biased region" description="Gly residues" evidence="8">
    <location>
        <begin position="324"/>
        <end position="342"/>
    </location>
</feature>
<feature type="active site" description="Proton acceptor" evidence="5">
    <location>
        <position position="27"/>
    </location>
</feature>
<keyword evidence="3 7" id="KW-0378">Hydrolase</keyword>
<evidence type="ECO:0000256" key="2">
    <source>
        <dbReference type="ARBA" id="ARBA00009865"/>
    </source>
</evidence>
<feature type="region of interest" description="Disordered" evidence="8">
    <location>
        <begin position="324"/>
        <end position="367"/>
    </location>
</feature>
<gene>
    <name evidence="11" type="ordered locus">Acid_2989</name>
</gene>
<dbReference type="GO" id="GO:0005975">
    <property type="term" value="P:carbohydrate metabolic process"/>
    <property type="evidence" value="ECO:0007669"/>
    <property type="project" value="InterPro"/>
</dbReference>
<evidence type="ECO:0000256" key="9">
    <source>
        <dbReference type="SAM" id="SignalP"/>
    </source>
</evidence>
<evidence type="ECO:0000256" key="5">
    <source>
        <dbReference type="PIRSR" id="PIRSR606710-1"/>
    </source>
</evidence>
<dbReference type="InterPro" id="IPR050727">
    <property type="entry name" value="GH43_arabinanases"/>
</dbReference>
<evidence type="ECO:0000313" key="11">
    <source>
        <dbReference type="EMBL" id="ABJ83973.1"/>
    </source>
</evidence>
<evidence type="ECO:0000256" key="6">
    <source>
        <dbReference type="PIRSR" id="PIRSR606710-2"/>
    </source>
</evidence>
<dbReference type="PANTHER" id="PTHR43301:SF3">
    <property type="entry name" value="ARABINAN ENDO-1,5-ALPHA-L-ARABINOSIDASE A-RELATED"/>
    <property type="match status" value="1"/>
</dbReference>
<dbReference type="CAZy" id="GH43">
    <property type="family name" value="Glycoside Hydrolase Family 43"/>
</dbReference>
<dbReference type="EMBL" id="CP000473">
    <property type="protein sequence ID" value="ABJ83973.1"/>
    <property type="molecule type" value="Genomic_DNA"/>
</dbReference>
<evidence type="ECO:0000256" key="1">
    <source>
        <dbReference type="ARBA" id="ARBA00004834"/>
    </source>
</evidence>
<dbReference type="InterPro" id="IPR035992">
    <property type="entry name" value="Ricin_B-like_lectins"/>
</dbReference>
<dbReference type="InterPro" id="IPR000772">
    <property type="entry name" value="Ricin_B_lectin"/>
</dbReference>
<dbReference type="eggNOG" id="COG3507">
    <property type="taxonomic scope" value="Bacteria"/>
</dbReference>
<dbReference type="Pfam" id="PF14200">
    <property type="entry name" value="RicinB_lectin_2"/>
    <property type="match status" value="1"/>
</dbReference>
<dbReference type="GO" id="GO:0004553">
    <property type="term" value="F:hydrolase activity, hydrolyzing O-glycosyl compounds"/>
    <property type="evidence" value="ECO:0007669"/>
    <property type="project" value="InterPro"/>
</dbReference>
<proteinExistence type="inferred from homology"/>
<dbReference type="InterPro" id="IPR006710">
    <property type="entry name" value="Glyco_hydro_43"/>
</dbReference>
<organism evidence="11">
    <name type="scientific">Solibacter usitatus (strain Ellin6076)</name>
    <dbReference type="NCBI Taxonomy" id="234267"/>
    <lineage>
        <taxon>Bacteria</taxon>
        <taxon>Pseudomonadati</taxon>
        <taxon>Acidobacteriota</taxon>
        <taxon>Terriglobia</taxon>
        <taxon>Bryobacterales</taxon>
        <taxon>Solibacteraceae</taxon>
        <taxon>Candidatus Solibacter</taxon>
    </lineage>
</organism>
<dbReference type="PANTHER" id="PTHR43301">
    <property type="entry name" value="ARABINAN ENDO-1,5-ALPHA-L-ARABINOSIDASE"/>
    <property type="match status" value="1"/>
</dbReference>
<dbReference type="OrthoDB" id="9801455at2"/>
<feature type="domain" description="Ricin B lectin" evidence="10">
    <location>
        <begin position="393"/>
        <end position="473"/>
    </location>
</feature>
<dbReference type="HOGENOM" id="CLU_546167_0_0_0"/>
<dbReference type="SUPFAM" id="SSF50370">
    <property type="entry name" value="Ricin B-like lectins"/>
    <property type="match status" value="1"/>
</dbReference>
<dbReference type="AlphaFoldDB" id="Q022X7"/>
<dbReference type="Pfam" id="PF04616">
    <property type="entry name" value="Glyco_hydro_43"/>
    <property type="match status" value="1"/>
</dbReference>
<name>Q022X7_SOLUE</name>
<dbReference type="Gene3D" id="2.80.10.50">
    <property type="match status" value="1"/>
</dbReference>
<dbReference type="InParanoid" id="Q022X7"/>
<dbReference type="KEGG" id="sus:Acid_2989"/>
<feature type="active site" description="Proton donor" evidence="5">
    <location>
        <position position="180"/>
    </location>
</feature>
<evidence type="ECO:0000256" key="3">
    <source>
        <dbReference type="ARBA" id="ARBA00022801"/>
    </source>
</evidence>
<evidence type="ECO:0000256" key="4">
    <source>
        <dbReference type="ARBA" id="ARBA00023295"/>
    </source>
</evidence>
<comment type="pathway">
    <text evidence="1">Glycan metabolism; L-arabinan degradation.</text>
</comment>
<sequence length="499" mass="53054" precursor="true">MKYALAATLLALVSIALALDGQIGIHDPSTIALCNGKFYTYGTGGSSLVSDDGWTWRRGTPLPRRGLAPDIIHIGDRYYVYVAANIGAQPKAAVNMIWNKTLDPDSPDYKWEEGGVVASSDGVEDSNAIDPGVFLDPNDGRLWLVYGSYFGYIRLVELDPKTGRRLNLSDTPRNLAVNCEASDMIYHDDWYYLLATHGSCCRGADSGYNIRMGRSKKVTGPYLDHEGIDMIQGGGKLLVGSAGRAIGPGHFGLLDLGDGVQRFSLHYEADLDRGGASVLDIKPLLWKDGWPLAGENLKEGTYQIESARTGTALELAVERMPVGGRVGRGGRGGGTAPGGGREGAAQPGSTGAGRGMFAGTGSPIPPQDAAQISAQWPAGNIGVRMANYLCQAQQKWMIAAVPDAGGYPGSPYFKITVAGTGRILAATADAELVVLPAFTAAPEQLWRIEQFPDGTWRIRPKAAPNSNQALALSAVGSSYATLAKLDAASEKQRWLIKTP</sequence>
<dbReference type="Gene3D" id="2.115.10.20">
    <property type="entry name" value="Glycosyl hydrolase domain, family 43"/>
    <property type="match status" value="1"/>
</dbReference>
<evidence type="ECO:0000256" key="8">
    <source>
        <dbReference type="SAM" id="MobiDB-lite"/>
    </source>
</evidence>
<evidence type="ECO:0000259" key="10">
    <source>
        <dbReference type="Pfam" id="PF14200"/>
    </source>
</evidence>
<feature type="chain" id="PRO_5004163161" evidence="9">
    <location>
        <begin position="19"/>
        <end position="499"/>
    </location>
</feature>
<comment type="similarity">
    <text evidence="2 7">Belongs to the glycosyl hydrolase 43 family.</text>
</comment>